<accession>A0A067PJY0</accession>
<dbReference type="EMBL" id="KL197730">
    <property type="protein sequence ID" value="KDQ54150.1"/>
    <property type="molecule type" value="Genomic_DNA"/>
</dbReference>
<evidence type="ECO:0000313" key="1">
    <source>
        <dbReference type="EMBL" id="KDQ54150.1"/>
    </source>
</evidence>
<protein>
    <submittedName>
        <fullName evidence="1">Uncharacterized protein</fullName>
    </submittedName>
</protein>
<name>A0A067PJY0_9AGAM</name>
<reference evidence="2" key="1">
    <citation type="journal article" date="2014" name="Proc. Natl. Acad. Sci. U.S.A.">
        <title>Extensive sampling of basidiomycete genomes demonstrates inadequacy of the white-rot/brown-rot paradigm for wood decay fungi.</title>
        <authorList>
            <person name="Riley R."/>
            <person name="Salamov A.A."/>
            <person name="Brown D.W."/>
            <person name="Nagy L.G."/>
            <person name="Floudas D."/>
            <person name="Held B.W."/>
            <person name="Levasseur A."/>
            <person name="Lombard V."/>
            <person name="Morin E."/>
            <person name="Otillar R."/>
            <person name="Lindquist E.A."/>
            <person name="Sun H."/>
            <person name="LaButti K.M."/>
            <person name="Schmutz J."/>
            <person name="Jabbour D."/>
            <person name="Luo H."/>
            <person name="Baker S.E."/>
            <person name="Pisabarro A.G."/>
            <person name="Walton J.D."/>
            <person name="Blanchette R.A."/>
            <person name="Henrissat B."/>
            <person name="Martin F."/>
            <person name="Cullen D."/>
            <person name="Hibbett D.S."/>
            <person name="Grigoriev I.V."/>
        </authorList>
    </citation>
    <scope>NUCLEOTIDE SEQUENCE [LARGE SCALE GENOMIC DNA]</scope>
    <source>
        <strain evidence="2">MUCL 33604</strain>
    </source>
</reference>
<dbReference type="Proteomes" id="UP000027265">
    <property type="component" value="Unassembled WGS sequence"/>
</dbReference>
<proteinExistence type="predicted"/>
<gene>
    <name evidence="1" type="ORF">JAAARDRAFT_38757</name>
</gene>
<evidence type="ECO:0000313" key="2">
    <source>
        <dbReference type="Proteomes" id="UP000027265"/>
    </source>
</evidence>
<keyword evidence="2" id="KW-1185">Reference proteome</keyword>
<organism evidence="1 2">
    <name type="scientific">Jaapia argillacea MUCL 33604</name>
    <dbReference type="NCBI Taxonomy" id="933084"/>
    <lineage>
        <taxon>Eukaryota</taxon>
        <taxon>Fungi</taxon>
        <taxon>Dikarya</taxon>
        <taxon>Basidiomycota</taxon>
        <taxon>Agaricomycotina</taxon>
        <taxon>Agaricomycetes</taxon>
        <taxon>Agaricomycetidae</taxon>
        <taxon>Jaapiales</taxon>
        <taxon>Jaapiaceae</taxon>
        <taxon>Jaapia</taxon>
    </lineage>
</organism>
<sequence>MINRPRPRDVAPSGRLYDVADEHMAPYPYPIGSQQSRPLSRPSSHTLASFLLDHRSFH</sequence>
<dbReference type="InParanoid" id="A0A067PJY0"/>
<dbReference type="HOGENOM" id="CLU_2979400_0_0_1"/>
<dbReference type="AlphaFoldDB" id="A0A067PJY0"/>